<dbReference type="SUPFAM" id="SSF47336">
    <property type="entry name" value="ACP-like"/>
    <property type="match status" value="1"/>
</dbReference>
<dbReference type="AlphaFoldDB" id="A0AAV5NMN9"/>
<evidence type="ECO:0000313" key="2">
    <source>
        <dbReference type="EMBL" id="GLQ71880.1"/>
    </source>
</evidence>
<dbReference type="InterPro" id="IPR009081">
    <property type="entry name" value="PP-bd_ACP"/>
</dbReference>
<dbReference type="Pfam" id="PF00550">
    <property type="entry name" value="PP-binding"/>
    <property type="match status" value="1"/>
</dbReference>
<proteinExistence type="predicted"/>
<keyword evidence="3" id="KW-1185">Reference proteome</keyword>
<dbReference type="InterPro" id="IPR036736">
    <property type="entry name" value="ACP-like_sf"/>
</dbReference>
<dbReference type="Proteomes" id="UP001156690">
    <property type="component" value="Unassembled WGS sequence"/>
</dbReference>
<evidence type="ECO:0000259" key="1">
    <source>
        <dbReference type="Pfam" id="PF00550"/>
    </source>
</evidence>
<name>A0AAV5NMN9_9VIBR</name>
<comment type="caution">
    <text evidence="2">The sequence shown here is derived from an EMBL/GenBank/DDBJ whole genome shotgun (WGS) entry which is preliminary data.</text>
</comment>
<dbReference type="Gene3D" id="1.10.1200.10">
    <property type="entry name" value="ACP-like"/>
    <property type="match status" value="1"/>
</dbReference>
<organism evidence="2 3">
    <name type="scientific">Vibrio penaeicida</name>
    <dbReference type="NCBI Taxonomy" id="104609"/>
    <lineage>
        <taxon>Bacteria</taxon>
        <taxon>Pseudomonadati</taxon>
        <taxon>Pseudomonadota</taxon>
        <taxon>Gammaproteobacteria</taxon>
        <taxon>Vibrionales</taxon>
        <taxon>Vibrionaceae</taxon>
        <taxon>Vibrio</taxon>
    </lineage>
</organism>
<dbReference type="EMBL" id="BSNX01000008">
    <property type="protein sequence ID" value="GLQ71880.1"/>
    <property type="molecule type" value="Genomic_DNA"/>
</dbReference>
<evidence type="ECO:0000313" key="3">
    <source>
        <dbReference type="Proteomes" id="UP001156690"/>
    </source>
</evidence>
<gene>
    <name evidence="2" type="ORF">GCM10007932_12400</name>
</gene>
<dbReference type="RefSeq" id="WP_126610197.1">
    <property type="nucleotide sequence ID" value="NZ_AP025144.1"/>
</dbReference>
<sequence>MQIESFINAYISKLVAPGTLVAEHDSFFDYVDSFSFIDLITNVESEFGLSMDLMSVDFDLSATIRQVLDWFNLHDS</sequence>
<feature type="domain" description="Carrier" evidence="1">
    <location>
        <begin position="21"/>
        <end position="70"/>
    </location>
</feature>
<protein>
    <recommendedName>
        <fullName evidence="1">Carrier domain-containing protein</fullName>
    </recommendedName>
</protein>
<accession>A0AAV5NMN9</accession>
<reference evidence="3" key="1">
    <citation type="journal article" date="2019" name="Int. J. Syst. Evol. Microbiol.">
        <title>The Global Catalogue of Microorganisms (GCM) 10K type strain sequencing project: providing services to taxonomists for standard genome sequencing and annotation.</title>
        <authorList>
            <consortium name="The Broad Institute Genomics Platform"/>
            <consortium name="The Broad Institute Genome Sequencing Center for Infectious Disease"/>
            <person name="Wu L."/>
            <person name="Ma J."/>
        </authorList>
    </citation>
    <scope>NUCLEOTIDE SEQUENCE [LARGE SCALE GENOMIC DNA]</scope>
    <source>
        <strain evidence="3">NBRC 15640</strain>
    </source>
</reference>